<accession>A0A0E9SI97</accession>
<proteinExistence type="predicted"/>
<dbReference type="EMBL" id="GBXM01067551">
    <property type="protein sequence ID" value="JAH41026.1"/>
    <property type="molecule type" value="Transcribed_RNA"/>
</dbReference>
<sequence length="35" mass="3746">MQALSAEMAIAGRSFMVATRIASVDKVSFTGQQQD</sequence>
<protein>
    <submittedName>
        <fullName evidence="1">Uncharacterized protein</fullName>
    </submittedName>
</protein>
<evidence type="ECO:0000313" key="1">
    <source>
        <dbReference type="EMBL" id="JAH41026.1"/>
    </source>
</evidence>
<reference evidence="1" key="1">
    <citation type="submission" date="2014-11" db="EMBL/GenBank/DDBJ databases">
        <authorList>
            <person name="Amaro Gonzalez C."/>
        </authorList>
    </citation>
    <scope>NUCLEOTIDE SEQUENCE</scope>
</reference>
<reference evidence="1" key="2">
    <citation type="journal article" date="2015" name="Fish Shellfish Immunol.">
        <title>Early steps in the European eel (Anguilla anguilla)-Vibrio vulnificus interaction in the gills: Role of the RtxA13 toxin.</title>
        <authorList>
            <person name="Callol A."/>
            <person name="Pajuelo D."/>
            <person name="Ebbesson L."/>
            <person name="Teles M."/>
            <person name="MacKenzie S."/>
            <person name="Amaro C."/>
        </authorList>
    </citation>
    <scope>NUCLEOTIDE SEQUENCE</scope>
</reference>
<name>A0A0E9SI97_ANGAN</name>
<organism evidence="1">
    <name type="scientific">Anguilla anguilla</name>
    <name type="common">European freshwater eel</name>
    <name type="synonym">Muraena anguilla</name>
    <dbReference type="NCBI Taxonomy" id="7936"/>
    <lineage>
        <taxon>Eukaryota</taxon>
        <taxon>Metazoa</taxon>
        <taxon>Chordata</taxon>
        <taxon>Craniata</taxon>
        <taxon>Vertebrata</taxon>
        <taxon>Euteleostomi</taxon>
        <taxon>Actinopterygii</taxon>
        <taxon>Neopterygii</taxon>
        <taxon>Teleostei</taxon>
        <taxon>Anguilliformes</taxon>
        <taxon>Anguillidae</taxon>
        <taxon>Anguilla</taxon>
    </lineage>
</organism>
<dbReference type="AlphaFoldDB" id="A0A0E9SI97"/>